<protein>
    <submittedName>
        <fullName evidence="3">Glyoxalase family protein</fullName>
    </submittedName>
</protein>
<name>A0A136Q6Q9_9FIRM</name>
<proteinExistence type="predicted"/>
<dbReference type="RefSeq" id="WP_066520595.1">
    <property type="nucleotide sequence ID" value="NZ_CABMOF010000003.1"/>
</dbReference>
<dbReference type="InterPro" id="IPR004360">
    <property type="entry name" value="Glyas_Fos-R_dOase_dom"/>
</dbReference>
<dbReference type="STRING" id="626937.HMPREF3293_01046"/>
<dbReference type="InterPro" id="IPR051785">
    <property type="entry name" value="MMCE/EMCE_epimerase"/>
</dbReference>
<evidence type="ECO:0000259" key="2">
    <source>
        <dbReference type="PROSITE" id="PS51819"/>
    </source>
</evidence>
<dbReference type="Pfam" id="PF00903">
    <property type="entry name" value="Glyoxalase"/>
    <property type="match status" value="1"/>
</dbReference>
<dbReference type="OrthoDB" id="9815599at2"/>
<accession>A0A136Q6Q9</accession>
<reference evidence="3 4" key="1">
    <citation type="submission" date="2016-02" db="EMBL/GenBank/DDBJ databases">
        <authorList>
            <person name="Wen L."/>
            <person name="He K."/>
            <person name="Yang H."/>
        </authorList>
    </citation>
    <scope>NUCLEOTIDE SEQUENCE [LARGE SCALE GENOMIC DNA]</scope>
    <source>
        <strain evidence="3 4">DSM 22607</strain>
    </source>
</reference>
<dbReference type="GO" id="GO:0046491">
    <property type="term" value="P:L-methylmalonyl-CoA metabolic process"/>
    <property type="evidence" value="ECO:0007669"/>
    <property type="project" value="TreeGrafter"/>
</dbReference>
<keyword evidence="4" id="KW-1185">Reference proteome</keyword>
<dbReference type="InterPro" id="IPR037523">
    <property type="entry name" value="VOC_core"/>
</dbReference>
<dbReference type="KEGG" id="cmiu:B1H56_02140"/>
<dbReference type="AlphaFoldDB" id="A0A136Q6Q9"/>
<dbReference type="SUPFAM" id="SSF54593">
    <property type="entry name" value="Glyoxalase/Bleomycin resistance protein/Dihydroxybiphenyl dioxygenase"/>
    <property type="match status" value="1"/>
</dbReference>
<gene>
    <name evidence="3" type="ORF">HMPREF3293_01046</name>
</gene>
<dbReference type="Gene3D" id="3.10.180.10">
    <property type="entry name" value="2,3-Dihydroxybiphenyl 1,2-Dioxygenase, domain 1"/>
    <property type="match status" value="1"/>
</dbReference>
<dbReference type="Proteomes" id="UP000070366">
    <property type="component" value="Unassembled WGS sequence"/>
</dbReference>
<dbReference type="EMBL" id="LSZW01000047">
    <property type="protein sequence ID" value="KXK66309.1"/>
    <property type="molecule type" value="Genomic_DNA"/>
</dbReference>
<dbReference type="PANTHER" id="PTHR43048">
    <property type="entry name" value="METHYLMALONYL-COA EPIMERASE"/>
    <property type="match status" value="1"/>
</dbReference>
<dbReference type="PROSITE" id="PS51819">
    <property type="entry name" value="VOC"/>
    <property type="match status" value="1"/>
</dbReference>
<evidence type="ECO:0000256" key="1">
    <source>
        <dbReference type="ARBA" id="ARBA00022723"/>
    </source>
</evidence>
<organism evidence="3 4">
    <name type="scientific">Christensenella minuta</name>
    <dbReference type="NCBI Taxonomy" id="626937"/>
    <lineage>
        <taxon>Bacteria</taxon>
        <taxon>Bacillati</taxon>
        <taxon>Bacillota</taxon>
        <taxon>Clostridia</taxon>
        <taxon>Christensenellales</taxon>
        <taxon>Christensenellaceae</taxon>
        <taxon>Christensenella</taxon>
    </lineage>
</organism>
<dbReference type="GO" id="GO:0004493">
    <property type="term" value="F:methylmalonyl-CoA epimerase activity"/>
    <property type="evidence" value="ECO:0007669"/>
    <property type="project" value="TreeGrafter"/>
</dbReference>
<evidence type="ECO:0000313" key="4">
    <source>
        <dbReference type="Proteomes" id="UP000070366"/>
    </source>
</evidence>
<comment type="caution">
    <text evidence="3">The sequence shown here is derived from an EMBL/GenBank/DDBJ whole genome shotgun (WGS) entry which is preliminary data.</text>
</comment>
<keyword evidence="1" id="KW-0479">Metal-binding</keyword>
<dbReference type="GO" id="GO:0046872">
    <property type="term" value="F:metal ion binding"/>
    <property type="evidence" value="ECO:0007669"/>
    <property type="project" value="UniProtKB-KW"/>
</dbReference>
<dbReference type="CDD" id="cd06587">
    <property type="entry name" value="VOC"/>
    <property type="match status" value="1"/>
</dbReference>
<evidence type="ECO:0000313" key="3">
    <source>
        <dbReference type="EMBL" id="KXK66309.1"/>
    </source>
</evidence>
<dbReference type="InterPro" id="IPR029068">
    <property type="entry name" value="Glyas_Bleomycin-R_OHBP_Dase"/>
</dbReference>
<sequence>MAKMEGLAHIGVFITDIERSKKFYEDVLDFETIWECGVEEKDGTVTNVAFVKNGSLVLELVRTANPQKRQDGWVDHIALAVEDIEGIQKILEERGIEFEMDAPVLGANVFPNGAKWLTFRGPDGEHLEINEVFPY</sequence>
<dbReference type="PANTHER" id="PTHR43048:SF3">
    <property type="entry name" value="METHYLMALONYL-COA EPIMERASE, MITOCHONDRIAL"/>
    <property type="match status" value="1"/>
</dbReference>
<feature type="domain" description="VOC" evidence="2">
    <location>
        <begin position="6"/>
        <end position="132"/>
    </location>
</feature>